<evidence type="ECO:0000313" key="3">
    <source>
        <dbReference type="Proteomes" id="UP000642748"/>
    </source>
</evidence>
<protein>
    <recommendedName>
        <fullName evidence="4">Peptidase inhibitor family I36</fullName>
    </recommendedName>
</protein>
<feature type="signal peptide" evidence="1">
    <location>
        <begin position="1"/>
        <end position="27"/>
    </location>
</feature>
<evidence type="ECO:0008006" key="4">
    <source>
        <dbReference type="Google" id="ProtNLM"/>
    </source>
</evidence>
<accession>A0A8J3R3H2</accession>
<dbReference type="RefSeq" id="WP_203922887.1">
    <property type="nucleotide sequence ID" value="NZ_BONZ01000080.1"/>
</dbReference>
<reference evidence="2" key="1">
    <citation type="submission" date="2021-01" db="EMBL/GenBank/DDBJ databases">
        <title>Whole genome shotgun sequence of Rugosimonospora africana NBRC 104875.</title>
        <authorList>
            <person name="Komaki H."/>
            <person name="Tamura T."/>
        </authorList>
    </citation>
    <scope>NUCLEOTIDE SEQUENCE</scope>
    <source>
        <strain evidence="2">NBRC 104875</strain>
    </source>
</reference>
<keyword evidence="3" id="KW-1185">Reference proteome</keyword>
<dbReference type="EMBL" id="BONZ01000080">
    <property type="protein sequence ID" value="GIH19431.1"/>
    <property type="molecule type" value="Genomic_DNA"/>
</dbReference>
<dbReference type="Pfam" id="PF03995">
    <property type="entry name" value="Inhibitor_I36"/>
    <property type="match status" value="1"/>
</dbReference>
<dbReference type="Proteomes" id="UP000642748">
    <property type="component" value="Unassembled WGS sequence"/>
</dbReference>
<organism evidence="2 3">
    <name type="scientific">Rugosimonospora africana</name>
    <dbReference type="NCBI Taxonomy" id="556532"/>
    <lineage>
        <taxon>Bacteria</taxon>
        <taxon>Bacillati</taxon>
        <taxon>Actinomycetota</taxon>
        <taxon>Actinomycetes</taxon>
        <taxon>Micromonosporales</taxon>
        <taxon>Micromonosporaceae</taxon>
        <taxon>Rugosimonospora</taxon>
    </lineage>
</organism>
<dbReference type="Gene3D" id="2.60.20.10">
    <property type="entry name" value="Crystallins"/>
    <property type="match status" value="1"/>
</dbReference>
<sequence length="155" mass="16177">MKSIVTKLALIGLPVLAAAALAAPASAHPSTTSSVRPSSVVPASSTADCPLGDLCFWVDANWIGKMGMVSGNNGSWTKFAEPQCNGGTWNDCASAIYNHGQYSNARVFKDDNGGGGGSCLPRGTMWSNLTSHYFDNGVKMNDQISSNDWVSSACP</sequence>
<evidence type="ECO:0000256" key="1">
    <source>
        <dbReference type="SAM" id="SignalP"/>
    </source>
</evidence>
<evidence type="ECO:0000313" key="2">
    <source>
        <dbReference type="EMBL" id="GIH19431.1"/>
    </source>
</evidence>
<name>A0A8J3R3H2_9ACTN</name>
<feature type="chain" id="PRO_5035255063" description="Peptidase inhibitor family I36" evidence="1">
    <location>
        <begin position="28"/>
        <end position="155"/>
    </location>
</feature>
<gene>
    <name evidence="2" type="ORF">Raf01_76030</name>
</gene>
<comment type="caution">
    <text evidence="2">The sequence shown here is derived from an EMBL/GenBank/DDBJ whole genome shotgun (WGS) entry which is preliminary data.</text>
</comment>
<dbReference type="AlphaFoldDB" id="A0A8J3R3H2"/>
<keyword evidence="1" id="KW-0732">Signal</keyword>
<proteinExistence type="predicted"/>